<accession>A0A1Y2HWU6</accession>
<reference evidence="1 2" key="1">
    <citation type="submission" date="2016-07" db="EMBL/GenBank/DDBJ databases">
        <title>Pervasive Adenine N6-methylation of Active Genes in Fungi.</title>
        <authorList>
            <consortium name="DOE Joint Genome Institute"/>
            <person name="Mondo S.J."/>
            <person name="Dannebaum R.O."/>
            <person name="Kuo R.C."/>
            <person name="Labutti K."/>
            <person name="Haridas S."/>
            <person name="Kuo A."/>
            <person name="Salamov A."/>
            <person name="Ahrendt S.R."/>
            <person name="Lipzen A."/>
            <person name="Sullivan W."/>
            <person name="Andreopoulos W.B."/>
            <person name="Clum A."/>
            <person name="Lindquist E."/>
            <person name="Daum C."/>
            <person name="Ramamoorthy G.K."/>
            <person name="Gryganskyi A."/>
            <person name="Culley D."/>
            <person name="Magnuson J.K."/>
            <person name="James T.Y."/>
            <person name="O'Malley M.A."/>
            <person name="Stajich J.E."/>
            <person name="Spatafora J.W."/>
            <person name="Visel A."/>
            <person name="Grigoriev I.V."/>
        </authorList>
    </citation>
    <scope>NUCLEOTIDE SEQUENCE [LARGE SCALE GENOMIC DNA]</scope>
    <source>
        <strain evidence="1 2">PL171</strain>
    </source>
</reference>
<dbReference type="AlphaFoldDB" id="A0A1Y2HWU6"/>
<gene>
    <name evidence="1" type="ORF">BCR44DRAFT_1511760</name>
</gene>
<organism evidence="1 2">
    <name type="scientific">Catenaria anguillulae PL171</name>
    <dbReference type="NCBI Taxonomy" id="765915"/>
    <lineage>
        <taxon>Eukaryota</taxon>
        <taxon>Fungi</taxon>
        <taxon>Fungi incertae sedis</taxon>
        <taxon>Blastocladiomycota</taxon>
        <taxon>Blastocladiomycetes</taxon>
        <taxon>Blastocladiales</taxon>
        <taxon>Catenariaceae</taxon>
        <taxon>Catenaria</taxon>
    </lineage>
</organism>
<evidence type="ECO:0000313" key="1">
    <source>
        <dbReference type="EMBL" id="ORZ37622.1"/>
    </source>
</evidence>
<keyword evidence="2" id="KW-1185">Reference proteome</keyword>
<dbReference type="EMBL" id="MCFL01000012">
    <property type="protein sequence ID" value="ORZ37622.1"/>
    <property type="molecule type" value="Genomic_DNA"/>
</dbReference>
<protein>
    <submittedName>
        <fullName evidence="1">Uncharacterized protein</fullName>
    </submittedName>
</protein>
<sequence length="277" mass="30368">MASTALAGENPSKWLAEDADASSRSIQTSPRSDLRRPIISRPWGSFFHQHLEAASPRLQAIIVAILAARAPIDSIRSALAILQSAQTITSQWALAHQALMAVVVAELAADVAVPLLGTLAVFYLYLLYAHQESSFDDDDVPMIFDPKNTLQLMSMDWSTVPTLFRQQFADLLSERLISAFVLHAARTFSTAVVKFCPGVSVKWDTQLRARGCPRVGGAFSGLDLSLGNDVDAVLPLLPRLTGQLLSYPFRSSSVPRLPPELIKDFVIVLFVDLFKIH</sequence>
<dbReference type="Proteomes" id="UP000193411">
    <property type="component" value="Unassembled WGS sequence"/>
</dbReference>
<proteinExistence type="predicted"/>
<evidence type="ECO:0000313" key="2">
    <source>
        <dbReference type="Proteomes" id="UP000193411"/>
    </source>
</evidence>
<comment type="caution">
    <text evidence="1">The sequence shown here is derived from an EMBL/GenBank/DDBJ whole genome shotgun (WGS) entry which is preliminary data.</text>
</comment>
<name>A0A1Y2HWU6_9FUNG</name>